<comment type="caution">
    <text evidence="4">The sequence shown here is derived from an EMBL/GenBank/DDBJ whole genome shotgun (WGS) entry which is preliminary data.</text>
</comment>
<dbReference type="RefSeq" id="WP_135367721.1">
    <property type="nucleotide sequence ID" value="NZ_RKLX01000006.1"/>
</dbReference>
<dbReference type="GO" id="GO:0030420">
    <property type="term" value="P:establishment of competence for transformation"/>
    <property type="evidence" value="ECO:0007669"/>
    <property type="project" value="UniProtKB-KW"/>
</dbReference>
<comment type="subcellular location">
    <subcellularLocation>
        <location evidence="1">Cell surface</location>
    </subcellularLocation>
</comment>
<keyword evidence="3" id="KW-0472">Membrane</keyword>
<name>A0A4Z0JAL0_9LACO</name>
<dbReference type="GO" id="GO:0009986">
    <property type="term" value="C:cell surface"/>
    <property type="evidence" value="ECO:0007669"/>
    <property type="project" value="UniProtKB-SubCell"/>
</dbReference>
<dbReference type="PROSITE" id="PS00409">
    <property type="entry name" value="PROKAR_NTER_METHYL"/>
    <property type="match status" value="1"/>
</dbReference>
<keyword evidence="5" id="KW-1185">Reference proteome</keyword>
<dbReference type="OrthoDB" id="2291292at2"/>
<reference evidence="4 5" key="1">
    <citation type="submission" date="2018-10" db="EMBL/GenBank/DDBJ databases">
        <title>Lactobacillus sp. R7 and Lactobacillus sp. R19 isolated from fermented mustard green product of Taiwan.</title>
        <authorList>
            <person name="Lin S.-T."/>
        </authorList>
    </citation>
    <scope>NUCLEOTIDE SEQUENCE [LARGE SCALE GENOMIC DNA]</scope>
    <source>
        <strain evidence="4 5">BCRC 81129</strain>
    </source>
</reference>
<keyword evidence="3" id="KW-0812">Transmembrane</keyword>
<keyword evidence="3" id="KW-1133">Transmembrane helix</keyword>
<gene>
    <name evidence="4" type="ORF">EGT51_05360</name>
</gene>
<dbReference type="InterPro" id="IPR012902">
    <property type="entry name" value="N_methyl_site"/>
</dbReference>
<accession>A0A4Z0JAL0</accession>
<dbReference type="EMBL" id="RKLX01000006">
    <property type="protein sequence ID" value="TGD19301.1"/>
    <property type="molecule type" value="Genomic_DNA"/>
</dbReference>
<feature type="transmembrane region" description="Helical" evidence="3">
    <location>
        <begin position="6"/>
        <end position="29"/>
    </location>
</feature>
<sequence>MRPRQGFTLIEAVLALMIAAGMFVLVSGLNRAFLRPIERDPIAWYQVVRALEQDGRYRLVRTSDDVLVVRDQRDDHEAVLRVDARGTLKITNAHQRGYYPLLRHVTAIHWQTLKLGVVRLELKQAGLPAQTTLVDLRGIRGS</sequence>
<dbReference type="AlphaFoldDB" id="A0A4Z0JAL0"/>
<evidence type="ECO:0000313" key="4">
    <source>
        <dbReference type="EMBL" id="TGD19301.1"/>
    </source>
</evidence>
<protein>
    <submittedName>
        <fullName evidence="4">Competence protein ComGF</fullName>
    </submittedName>
</protein>
<organism evidence="4 5">
    <name type="scientific">Levilactobacillus suantsaiihabitans</name>
    <dbReference type="NCBI Taxonomy" id="2487722"/>
    <lineage>
        <taxon>Bacteria</taxon>
        <taxon>Bacillati</taxon>
        <taxon>Bacillota</taxon>
        <taxon>Bacilli</taxon>
        <taxon>Lactobacillales</taxon>
        <taxon>Lactobacillaceae</taxon>
        <taxon>Levilactobacillus</taxon>
    </lineage>
</organism>
<dbReference type="Proteomes" id="UP000297348">
    <property type="component" value="Unassembled WGS sequence"/>
</dbReference>
<keyword evidence="2" id="KW-0178">Competence</keyword>
<evidence type="ECO:0000256" key="3">
    <source>
        <dbReference type="SAM" id="Phobius"/>
    </source>
</evidence>
<evidence type="ECO:0000256" key="2">
    <source>
        <dbReference type="ARBA" id="ARBA00023287"/>
    </source>
</evidence>
<evidence type="ECO:0000256" key="1">
    <source>
        <dbReference type="ARBA" id="ARBA00004241"/>
    </source>
</evidence>
<evidence type="ECO:0000313" key="5">
    <source>
        <dbReference type="Proteomes" id="UP000297348"/>
    </source>
</evidence>
<proteinExistence type="predicted"/>